<dbReference type="AlphaFoldDB" id="A0A5B9Q326"/>
<evidence type="ECO:0000313" key="20">
    <source>
        <dbReference type="Proteomes" id="UP000323917"/>
    </source>
</evidence>
<dbReference type="InterPro" id="IPR002429">
    <property type="entry name" value="CcO_II-like_C"/>
</dbReference>
<dbReference type="GO" id="GO:0016491">
    <property type="term" value="F:oxidoreductase activity"/>
    <property type="evidence" value="ECO:0007669"/>
    <property type="project" value="UniProtKB-KW"/>
</dbReference>
<dbReference type="GO" id="GO:0042773">
    <property type="term" value="P:ATP synthesis coupled electron transport"/>
    <property type="evidence" value="ECO:0007669"/>
    <property type="project" value="TreeGrafter"/>
</dbReference>
<dbReference type="Proteomes" id="UP000323917">
    <property type="component" value="Chromosome"/>
</dbReference>
<dbReference type="RefSeq" id="WP_238476624.1">
    <property type="nucleotide sequence ID" value="NZ_CP042913.1"/>
</dbReference>
<gene>
    <name evidence="19" type="primary">ctaC_1</name>
    <name evidence="19" type="ORF">Pr1d_06280</name>
</gene>
<evidence type="ECO:0000256" key="10">
    <source>
        <dbReference type="ARBA" id="ARBA00023004"/>
    </source>
</evidence>
<evidence type="ECO:0000256" key="12">
    <source>
        <dbReference type="ARBA" id="ARBA00023136"/>
    </source>
</evidence>
<dbReference type="PANTHER" id="PTHR22888:SF9">
    <property type="entry name" value="CYTOCHROME C OXIDASE SUBUNIT 2"/>
    <property type="match status" value="1"/>
</dbReference>
<dbReference type="InterPro" id="IPR008972">
    <property type="entry name" value="Cupredoxin"/>
</dbReference>
<dbReference type="PROSITE" id="PS51007">
    <property type="entry name" value="CYTC"/>
    <property type="match status" value="1"/>
</dbReference>
<protein>
    <recommendedName>
        <fullName evidence="14">Cytochrome aa3 subunit 2</fullName>
    </recommendedName>
</protein>
<comment type="similarity">
    <text evidence="2">Belongs to the cytochrome c oxidase subunit 2 family.</text>
</comment>
<dbReference type="SUPFAM" id="SSF46626">
    <property type="entry name" value="Cytochrome c"/>
    <property type="match status" value="1"/>
</dbReference>
<feature type="transmembrane region" description="Helical" evidence="16">
    <location>
        <begin position="78"/>
        <end position="102"/>
    </location>
</feature>
<accession>A0A5B9Q326</accession>
<evidence type="ECO:0000256" key="4">
    <source>
        <dbReference type="ARBA" id="ARBA00022617"/>
    </source>
</evidence>
<evidence type="ECO:0000259" key="18">
    <source>
        <dbReference type="PROSITE" id="PS51007"/>
    </source>
</evidence>
<evidence type="ECO:0000256" key="3">
    <source>
        <dbReference type="ARBA" id="ARBA00022448"/>
    </source>
</evidence>
<dbReference type="PROSITE" id="PS50857">
    <property type="entry name" value="COX2_CUA"/>
    <property type="match status" value="1"/>
</dbReference>
<dbReference type="InterPro" id="IPR034236">
    <property type="entry name" value="CuRO_CcO_Caa3_II"/>
</dbReference>
<evidence type="ECO:0000256" key="16">
    <source>
        <dbReference type="SAM" id="Phobius"/>
    </source>
</evidence>
<evidence type="ECO:0000259" key="17">
    <source>
        <dbReference type="PROSITE" id="PS50857"/>
    </source>
</evidence>
<keyword evidence="10 15" id="KW-0408">Iron</keyword>
<evidence type="ECO:0000256" key="1">
    <source>
        <dbReference type="ARBA" id="ARBA00004141"/>
    </source>
</evidence>
<dbReference type="InterPro" id="IPR014222">
    <property type="entry name" value="Cyt_c_oxidase_su2"/>
</dbReference>
<keyword evidence="4 15" id="KW-0349">Heme</keyword>
<comment type="subcellular location">
    <subcellularLocation>
        <location evidence="1">Membrane</location>
        <topology evidence="1">Multi-pass membrane protein</topology>
    </subcellularLocation>
</comment>
<dbReference type="NCBIfam" id="TIGR02866">
    <property type="entry name" value="CoxB"/>
    <property type="match status" value="1"/>
</dbReference>
<evidence type="ECO:0000256" key="7">
    <source>
        <dbReference type="ARBA" id="ARBA00022723"/>
    </source>
</evidence>
<keyword evidence="8" id="KW-0249">Electron transport</keyword>
<evidence type="ECO:0000313" key="19">
    <source>
        <dbReference type="EMBL" id="QEG33367.1"/>
    </source>
</evidence>
<comment type="function">
    <text evidence="13">Subunits I and II form the functional core of the enzyme complex. Electrons originating in cytochrome c are transferred via heme a and Cu(A) to the binuclear center formed by heme a3 and Cu(B).</text>
</comment>
<evidence type="ECO:0000256" key="15">
    <source>
        <dbReference type="PROSITE-ProRule" id="PRU00433"/>
    </source>
</evidence>
<dbReference type="GO" id="GO:0016020">
    <property type="term" value="C:membrane"/>
    <property type="evidence" value="ECO:0007669"/>
    <property type="project" value="UniProtKB-SubCell"/>
</dbReference>
<evidence type="ECO:0000256" key="11">
    <source>
        <dbReference type="ARBA" id="ARBA00023008"/>
    </source>
</evidence>
<keyword evidence="5" id="KW-0679">Respiratory chain</keyword>
<dbReference type="InterPro" id="IPR009056">
    <property type="entry name" value="Cyt_c-like_dom"/>
</dbReference>
<dbReference type="GO" id="GO:0020037">
    <property type="term" value="F:heme binding"/>
    <property type="evidence" value="ECO:0007669"/>
    <property type="project" value="InterPro"/>
</dbReference>
<evidence type="ECO:0000256" key="9">
    <source>
        <dbReference type="ARBA" id="ARBA00022989"/>
    </source>
</evidence>
<dbReference type="SUPFAM" id="SSF49503">
    <property type="entry name" value="Cupredoxins"/>
    <property type="match status" value="1"/>
</dbReference>
<keyword evidence="12 16" id="KW-0472">Membrane</keyword>
<keyword evidence="7 15" id="KW-0479">Metal-binding</keyword>
<dbReference type="GO" id="GO:0004129">
    <property type="term" value="F:cytochrome-c oxidase activity"/>
    <property type="evidence" value="ECO:0007669"/>
    <property type="project" value="InterPro"/>
</dbReference>
<keyword evidence="19" id="KW-0560">Oxidoreductase</keyword>
<evidence type="ECO:0000256" key="2">
    <source>
        <dbReference type="ARBA" id="ARBA00007866"/>
    </source>
</evidence>
<evidence type="ECO:0000256" key="14">
    <source>
        <dbReference type="ARBA" id="ARBA00031399"/>
    </source>
</evidence>
<evidence type="ECO:0000256" key="6">
    <source>
        <dbReference type="ARBA" id="ARBA00022692"/>
    </source>
</evidence>
<dbReference type="Pfam" id="PF00034">
    <property type="entry name" value="Cytochrom_C"/>
    <property type="match status" value="1"/>
</dbReference>
<dbReference type="Pfam" id="PF00116">
    <property type="entry name" value="COX2"/>
    <property type="match status" value="1"/>
</dbReference>
<feature type="domain" description="Cytochrome c" evidence="18">
    <location>
        <begin position="240"/>
        <end position="332"/>
    </location>
</feature>
<dbReference type="InterPro" id="IPR045187">
    <property type="entry name" value="CcO_II"/>
</dbReference>
<reference evidence="19 20" key="1">
    <citation type="submission" date="2019-08" db="EMBL/GenBank/DDBJ databases">
        <title>Deep-cultivation of Planctomycetes and their phenomic and genomic characterization uncovers novel biology.</title>
        <authorList>
            <person name="Wiegand S."/>
            <person name="Jogler M."/>
            <person name="Boedeker C."/>
            <person name="Pinto D."/>
            <person name="Vollmers J."/>
            <person name="Rivas-Marin E."/>
            <person name="Kohn T."/>
            <person name="Peeters S.H."/>
            <person name="Heuer A."/>
            <person name="Rast P."/>
            <person name="Oberbeckmann S."/>
            <person name="Bunk B."/>
            <person name="Jeske O."/>
            <person name="Meyerdierks A."/>
            <person name="Storesund J.E."/>
            <person name="Kallscheuer N."/>
            <person name="Luecker S."/>
            <person name="Lage O.M."/>
            <person name="Pohl T."/>
            <person name="Merkel B.J."/>
            <person name="Hornburger P."/>
            <person name="Mueller R.-W."/>
            <person name="Bruemmer F."/>
            <person name="Labrenz M."/>
            <person name="Spormann A.M."/>
            <person name="Op den Camp H."/>
            <person name="Overmann J."/>
            <person name="Amann R."/>
            <person name="Jetten M.S.M."/>
            <person name="Mascher T."/>
            <person name="Medema M.H."/>
            <person name="Devos D.P."/>
            <person name="Kaster A.-K."/>
            <person name="Ovreas L."/>
            <person name="Rohde M."/>
            <person name="Galperin M.Y."/>
            <person name="Jogler C."/>
        </authorList>
    </citation>
    <scope>NUCLEOTIDE SEQUENCE [LARGE SCALE GENOMIC DNA]</scope>
    <source>
        <strain evidence="19 20">Pr1d</strain>
    </source>
</reference>
<dbReference type="PROSITE" id="PS00078">
    <property type="entry name" value="COX2"/>
    <property type="match status" value="1"/>
</dbReference>
<keyword evidence="11" id="KW-0186">Copper</keyword>
<evidence type="ECO:0000256" key="5">
    <source>
        <dbReference type="ARBA" id="ARBA00022660"/>
    </source>
</evidence>
<dbReference type="PROSITE" id="PS51257">
    <property type="entry name" value="PROKAR_LIPOPROTEIN"/>
    <property type="match status" value="1"/>
</dbReference>
<name>A0A5B9Q326_9BACT</name>
<keyword evidence="6 16" id="KW-0812">Transmembrane</keyword>
<sequence length="332" mass="36639">MRTAERGFSLLFSGMALVLLSGCSGPQSTLQAAGKGAEEISSLLWWMILGGVFIWLGTICLAIYAVSTEAKRHSDRRIRFLIIGGGAVGPTLVLAGLLLYSLPMLPELLAPAPPDALRIEVHGKMWWWRVRYPMREGPTVELANEVRLPVGEPVEFRLASDDVIHSFWIPSLGGKIDMFPGRETRLKLEPTKTGFFRGACAEFCGNSHALMNFDVMVMEREEFELWLKSQQATAEVPNTRLAQHGQRLFLETGCHACHTVRGTDAQGVIGPDLTHVGSRRSLAAGALQNEFEEFKTWISNPGLVKPGAKMPPFDMLPEDQLHALATYLEGLQ</sequence>
<proteinExistence type="inferred from homology"/>
<feature type="domain" description="Cytochrome oxidase subunit II copper A binding" evidence="17">
    <location>
        <begin position="114"/>
        <end position="229"/>
    </location>
</feature>
<dbReference type="KEGG" id="bgok:Pr1d_06280"/>
<keyword evidence="9 16" id="KW-1133">Transmembrane helix</keyword>
<keyword evidence="20" id="KW-1185">Reference proteome</keyword>
<dbReference type="EMBL" id="CP042913">
    <property type="protein sequence ID" value="QEG33367.1"/>
    <property type="molecule type" value="Genomic_DNA"/>
</dbReference>
<dbReference type="InterPro" id="IPR001505">
    <property type="entry name" value="Copper_CuA"/>
</dbReference>
<dbReference type="InterPro" id="IPR036909">
    <property type="entry name" value="Cyt_c-like_dom_sf"/>
</dbReference>
<dbReference type="Gene3D" id="2.60.40.420">
    <property type="entry name" value="Cupredoxins - blue copper proteins"/>
    <property type="match status" value="1"/>
</dbReference>
<dbReference type="GO" id="GO:0005507">
    <property type="term" value="F:copper ion binding"/>
    <property type="evidence" value="ECO:0007669"/>
    <property type="project" value="InterPro"/>
</dbReference>
<keyword evidence="3" id="KW-0813">Transport</keyword>
<organism evidence="19 20">
    <name type="scientific">Bythopirellula goksoeyrii</name>
    <dbReference type="NCBI Taxonomy" id="1400387"/>
    <lineage>
        <taxon>Bacteria</taxon>
        <taxon>Pseudomonadati</taxon>
        <taxon>Planctomycetota</taxon>
        <taxon>Planctomycetia</taxon>
        <taxon>Pirellulales</taxon>
        <taxon>Lacipirellulaceae</taxon>
        <taxon>Bythopirellula</taxon>
    </lineage>
</organism>
<dbReference type="PANTHER" id="PTHR22888">
    <property type="entry name" value="CYTOCHROME C OXIDASE, SUBUNIT II"/>
    <property type="match status" value="1"/>
</dbReference>
<evidence type="ECO:0000256" key="13">
    <source>
        <dbReference type="ARBA" id="ARBA00024688"/>
    </source>
</evidence>
<dbReference type="CDD" id="cd04213">
    <property type="entry name" value="CuRO_CcO_Caa3_II"/>
    <property type="match status" value="1"/>
</dbReference>
<evidence type="ECO:0000256" key="8">
    <source>
        <dbReference type="ARBA" id="ARBA00022982"/>
    </source>
</evidence>
<feature type="transmembrane region" description="Helical" evidence="16">
    <location>
        <begin position="42"/>
        <end position="66"/>
    </location>
</feature>